<feature type="transmembrane region" description="Helical" evidence="1">
    <location>
        <begin position="102"/>
        <end position="122"/>
    </location>
</feature>
<name>A0A8D8CP73_CULPI</name>
<keyword evidence="1" id="KW-0812">Transmembrane</keyword>
<keyword evidence="1" id="KW-0472">Membrane</keyword>
<dbReference type="EMBL" id="HBUE01134240">
    <property type="protein sequence ID" value="CAG6497934.1"/>
    <property type="molecule type" value="Transcribed_RNA"/>
</dbReference>
<accession>A0A8D8CP73</accession>
<proteinExistence type="predicted"/>
<sequence length="133" mass="15012">MFVCAAQRRFALKTATSHSKYPRDCSRKLLAQIQRATSHTGTCTEPFSCDIGDELSRVGSTGGGGIVDVFGGKILHGTLVMRLLVLPTVLCPWEMFSNWGFSILWLFADCTTTLLWAFWISLKRDQFVMYFIY</sequence>
<reference evidence="2" key="1">
    <citation type="submission" date="2021-05" db="EMBL/GenBank/DDBJ databases">
        <authorList>
            <person name="Alioto T."/>
            <person name="Alioto T."/>
            <person name="Gomez Garrido J."/>
        </authorList>
    </citation>
    <scope>NUCLEOTIDE SEQUENCE</scope>
</reference>
<evidence type="ECO:0000256" key="1">
    <source>
        <dbReference type="SAM" id="Phobius"/>
    </source>
</evidence>
<evidence type="ECO:0000313" key="2">
    <source>
        <dbReference type="EMBL" id="CAG6497934.1"/>
    </source>
</evidence>
<keyword evidence="1" id="KW-1133">Transmembrane helix</keyword>
<dbReference type="AlphaFoldDB" id="A0A8D8CP73"/>
<protein>
    <submittedName>
        <fullName evidence="2">(northern house mosquito) hypothetical protein</fullName>
    </submittedName>
</protein>
<organism evidence="2">
    <name type="scientific">Culex pipiens</name>
    <name type="common">House mosquito</name>
    <dbReference type="NCBI Taxonomy" id="7175"/>
    <lineage>
        <taxon>Eukaryota</taxon>
        <taxon>Metazoa</taxon>
        <taxon>Ecdysozoa</taxon>
        <taxon>Arthropoda</taxon>
        <taxon>Hexapoda</taxon>
        <taxon>Insecta</taxon>
        <taxon>Pterygota</taxon>
        <taxon>Neoptera</taxon>
        <taxon>Endopterygota</taxon>
        <taxon>Diptera</taxon>
        <taxon>Nematocera</taxon>
        <taxon>Culicoidea</taxon>
        <taxon>Culicidae</taxon>
        <taxon>Culicinae</taxon>
        <taxon>Culicini</taxon>
        <taxon>Culex</taxon>
        <taxon>Culex</taxon>
    </lineage>
</organism>